<name>E7RXL0_9BURK</name>
<dbReference type="AlphaFoldDB" id="E7RXL0"/>
<evidence type="ECO:0000313" key="2">
    <source>
        <dbReference type="Proteomes" id="UP000011021"/>
    </source>
</evidence>
<gene>
    <name evidence="1" type="ORF">HMPREF0551_1431</name>
</gene>
<comment type="caution">
    <text evidence="1">The sequence shown here is derived from an EMBL/GenBank/DDBJ whole genome shotgun (WGS) entry which is preliminary data.</text>
</comment>
<dbReference type="EMBL" id="AEQP01000010">
    <property type="protein sequence ID" value="EFV94684.1"/>
    <property type="molecule type" value="Genomic_DNA"/>
</dbReference>
<protein>
    <submittedName>
        <fullName evidence="1">Uncharacterized protein</fullName>
    </submittedName>
</protein>
<evidence type="ECO:0000313" key="1">
    <source>
        <dbReference type="EMBL" id="EFV94684.1"/>
    </source>
</evidence>
<reference evidence="1 2" key="1">
    <citation type="submission" date="2010-12" db="EMBL/GenBank/DDBJ databases">
        <authorList>
            <person name="Muzny D."/>
            <person name="Qin X."/>
            <person name="Deng J."/>
            <person name="Jiang H."/>
            <person name="Liu Y."/>
            <person name="Qu J."/>
            <person name="Song X.-Z."/>
            <person name="Zhang L."/>
            <person name="Thornton R."/>
            <person name="Coyle M."/>
            <person name="Francisco L."/>
            <person name="Jackson L."/>
            <person name="Javaid M."/>
            <person name="Korchina V."/>
            <person name="Kovar C."/>
            <person name="Mata R."/>
            <person name="Mathew T."/>
            <person name="Ngo R."/>
            <person name="Nguyen L."/>
            <person name="Nguyen N."/>
            <person name="Okwuonu G."/>
            <person name="Ongeri F."/>
            <person name="Pham C."/>
            <person name="Simmons D."/>
            <person name="Wilczek-Boney K."/>
            <person name="Hale W."/>
            <person name="Jakkamsetti A."/>
            <person name="Pham P."/>
            <person name="Ruth R."/>
            <person name="San Lucas F."/>
            <person name="Warren J."/>
            <person name="Zhang J."/>
            <person name="Zhao Z."/>
            <person name="Zhou C."/>
            <person name="Zhu D."/>
            <person name="Lee S."/>
            <person name="Bess C."/>
            <person name="Blankenburg K."/>
            <person name="Forbes L."/>
            <person name="Fu Q."/>
            <person name="Gubbala S."/>
            <person name="Hirani K."/>
            <person name="Jayaseelan J.C."/>
            <person name="Lara F."/>
            <person name="Munidasa M."/>
            <person name="Palculict T."/>
            <person name="Patil S."/>
            <person name="Pu L.-L."/>
            <person name="Saada N."/>
            <person name="Tang L."/>
            <person name="Weissenberger G."/>
            <person name="Zhu Y."/>
            <person name="Hemphill L."/>
            <person name="Shang Y."/>
            <person name="Youmans B."/>
            <person name="Ayvaz T."/>
            <person name="Ross M."/>
            <person name="Santibanez J."/>
            <person name="Aqrawi P."/>
            <person name="Gross S."/>
            <person name="Joshi V."/>
            <person name="Fowler G."/>
            <person name="Nazareth L."/>
            <person name="Reid J."/>
            <person name="Worley K."/>
            <person name="Petrosino J."/>
            <person name="Highlander S."/>
            <person name="Gibbs R."/>
        </authorList>
    </citation>
    <scope>NUCLEOTIDE SEQUENCE [LARGE SCALE GENOMIC DNA]</scope>
    <source>
        <strain evidence="1 2">ATCC 51599</strain>
    </source>
</reference>
<proteinExistence type="predicted"/>
<sequence>MRAHPFEIHDKRIIFWAWEKVSIKPVDNAHEAMRKSHLAPAFGPPQAGMTGKSAPLFQKTRSFSPPRVRLPARSPVLACPHLSAPILDPHPRFTGRFAQRRPSIPA</sequence>
<keyword evidence="2" id="KW-1185">Reference proteome</keyword>
<accession>E7RXL0</accession>
<dbReference type="STRING" id="887898.HMPREF0551_1431"/>
<dbReference type="HOGENOM" id="CLU_2219821_0_0_4"/>
<dbReference type="Proteomes" id="UP000011021">
    <property type="component" value="Unassembled WGS sequence"/>
</dbReference>
<organism evidence="1 2">
    <name type="scientific">Lautropia mirabilis ATCC 51599</name>
    <dbReference type="NCBI Taxonomy" id="887898"/>
    <lineage>
        <taxon>Bacteria</taxon>
        <taxon>Pseudomonadati</taxon>
        <taxon>Pseudomonadota</taxon>
        <taxon>Betaproteobacteria</taxon>
        <taxon>Burkholderiales</taxon>
        <taxon>Burkholderiaceae</taxon>
        <taxon>Lautropia</taxon>
    </lineage>
</organism>